<dbReference type="AlphaFoldDB" id="A0A4C1Z1G8"/>
<organism evidence="2 3">
    <name type="scientific">Eumeta variegata</name>
    <name type="common">Bagworm moth</name>
    <name type="synonym">Eumeta japonica</name>
    <dbReference type="NCBI Taxonomy" id="151549"/>
    <lineage>
        <taxon>Eukaryota</taxon>
        <taxon>Metazoa</taxon>
        <taxon>Ecdysozoa</taxon>
        <taxon>Arthropoda</taxon>
        <taxon>Hexapoda</taxon>
        <taxon>Insecta</taxon>
        <taxon>Pterygota</taxon>
        <taxon>Neoptera</taxon>
        <taxon>Endopterygota</taxon>
        <taxon>Lepidoptera</taxon>
        <taxon>Glossata</taxon>
        <taxon>Ditrysia</taxon>
        <taxon>Tineoidea</taxon>
        <taxon>Psychidae</taxon>
        <taxon>Oiketicinae</taxon>
        <taxon>Eumeta</taxon>
    </lineage>
</organism>
<comment type="caution">
    <text evidence="2">The sequence shown here is derived from an EMBL/GenBank/DDBJ whole genome shotgun (WGS) entry which is preliminary data.</text>
</comment>
<sequence>MAFELHCRARNSSIDWVTRRQSVGARAQRVARHPLFRSTVKVFTAALQQVLINPTPMNFVRVLTREPFSLRKHRQILSHLDNRSLTDDIATFIFDIAGSGFLDYHAATHRSHSVESQRLFLTDFKEKEKLECSSRLGGGSKGSRGARDKNSLPRFLLQPDDDDTFIVSVSYRLLIKNFSCIFTDPPVSQKIERWGRTVVNLAAAQKEPSRPLRHLTPPTPTAQYAATQYKNTLSRPEFRRPFEDLTTPDEIPLHPPQRRDRKSGGRRVAGASEAIYYILSTLHSTSDRVGETVVPREDGEAGYPLPSSFPLPRRSQDTA</sequence>
<proteinExistence type="predicted"/>
<feature type="region of interest" description="Disordered" evidence="1">
    <location>
        <begin position="287"/>
        <end position="319"/>
    </location>
</feature>
<protein>
    <submittedName>
        <fullName evidence="2">Uncharacterized protein</fullName>
    </submittedName>
</protein>
<keyword evidence="3" id="KW-1185">Reference proteome</keyword>
<feature type="compositionally biased region" description="Low complexity" evidence="1">
    <location>
        <begin position="304"/>
        <end position="313"/>
    </location>
</feature>
<feature type="compositionally biased region" description="Basic and acidic residues" evidence="1">
    <location>
        <begin position="287"/>
        <end position="299"/>
    </location>
</feature>
<dbReference type="Proteomes" id="UP000299102">
    <property type="component" value="Unassembled WGS sequence"/>
</dbReference>
<evidence type="ECO:0000313" key="2">
    <source>
        <dbReference type="EMBL" id="GBP82436.1"/>
    </source>
</evidence>
<accession>A0A4C1Z1G8</accession>
<feature type="region of interest" description="Disordered" evidence="1">
    <location>
        <begin position="133"/>
        <end position="153"/>
    </location>
</feature>
<name>A0A4C1Z1G8_EUMVA</name>
<evidence type="ECO:0000256" key="1">
    <source>
        <dbReference type="SAM" id="MobiDB-lite"/>
    </source>
</evidence>
<reference evidence="2 3" key="1">
    <citation type="journal article" date="2019" name="Commun. Biol.">
        <title>The bagworm genome reveals a unique fibroin gene that provides high tensile strength.</title>
        <authorList>
            <person name="Kono N."/>
            <person name="Nakamura H."/>
            <person name="Ohtoshi R."/>
            <person name="Tomita M."/>
            <person name="Numata K."/>
            <person name="Arakawa K."/>
        </authorList>
    </citation>
    <scope>NUCLEOTIDE SEQUENCE [LARGE SCALE GENOMIC DNA]</scope>
</reference>
<feature type="region of interest" description="Disordered" evidence="1">
    <location>
        <begin position="242"/>
        <end position="266"/>
    </location>
</feature>
<evidence type="ECO:0000313" key="3">
    <source>
        <dbReference type="Proteomes" id="UP000299102"/>
    </source>
</evidence>
<dbReference type="EMBL" id="BGZK01001564">
    <property type="protein sequence ID" value="GBP82436.1"/>
    <property type="molecule type" value="Genomic_DNA"/>
</dbReference>
<gene>
    <name evidence="2" type="ORF">EVAR_51478_1</name>
</gene>